<dbReference type="InterPro" id="IPR043504">
    <property type="entry name" value="Peptidase_S1_PA_chymotrypsin"/>
</dbReference>
<evidence type="ECO:0000313" key="2">
    <source>
        <dbReference type="Proteomes" id="UP001153678"/>
    </source>
</evidence>
<name>A0A9W4T1E3_9GLOM</name>
<proteinExistence type="predicted"/>
<keyword evidence="2" id="KW-1185">Reference proteome</keyword>
<evidence type="ECO:0000313" key="1">
    <source>
        <dbReference type="EMBL" id="CAI2188691.1"/>
    </source>
</evidence>
<comment type="caution">
    <text evidence="1">The sequence shown here is derived from an EMBL/GenBank/DDBJ whole genome shotgun (WGS) entry which is preliminary data.</text>
</comment>
<dbReference type="Gene3D" id="2.40.10.10">
    <property type="entry name" value="Trypsin-like serine proteases"/>
    <property type="match status" value="2"/>
</dbReference>
<dbReference type="OrthoDB" id="2486941at2759"/>
<sequence>MATNLTKREDNPEPTLVFAGYPISLSVPLQDDKGVDRIYTKQSTAGFMIVNEDKSSSSYCTAGRNDGFITSVSCLPYEYGFSNALLGTIIEFYDTADPFYDTADFAYIADTKVDGSEPIPEIKLIPYVVGESDGESKPQLYPVVDQGFDTLGTRVCAYGSGSGYQCGNLAEINVASGTVNFRNFKGLNKVDLGVNGFYTEEDLGGPVFYTVFDKQLDRTVAQALGHITHFDNSDPNHKLLYYTALDKVFAQFLGSRNCSYNLLTYSKTNAQEYDQLLAQIEIPTKK</sequence>
<dbReference type="Proteomes" id="UP001153678">
    <property type="component" value="Unassembled WGS sequence"/>
</dbReference>
<gene>
    <name evidence="1" type="ORF">FWILDA_LOCUS13706</name>
</gene>
<dbReference type="EMBL" id="CAMKVN010005347">
    <property type="protein sequence ID" value="CAI2188691.1"/>
    <property type="molecule type" value="Genomic_DNA"/>
</dbReference>
<reference evidence="1" key="1">
    <citation type="submission" date="2022-08" db="EMBL/GenBank/DDBJ databases">
        <authorList>
            <person name="Kallberg Y."/>
            <person name="Tangrot J."/>
            <person name="Rosling A."/>
        </authorList>
    </citation>
    <scope>NUCLEOTIDE SEQUENCE</scope>
    <source>
        <strain evidence="1">Wild A</strain>
    </source>
</reference>
<dbReference type="AlphaFoldDB" id="A0A9W4T1E3"/>
<organism evidence="1 2">
    <name type="scientific">Funneliformis geosporum</name>
    <dbReference type="NCBI Taxonomy" id="1117311"/>
    <lineage>
        <taxon>Eukaryota</taxon>
        <taxon>Fungi</taxon>
        <taxon>Fungi incertae sedis</taxon>
        <taxon>Mucoromycota</taxon>
        <taxon>Glomeromycotina</taxon>
        <taxon>Glomeromycetes</taxon>
        <taxon>Glomerales</taxon>
        <taxon>Glomeraceae</taxon>
        <taxon>Funneliformis</taxon>
    </lineage>
</organism>
<protein>
    <submittedName>
        <fullName evidence="1">7528_t:CDS:1</fullName>
    </submittedName>
</protein>
<accession>A0A9W4T1E3</accession>